<evidence type="ECO:0000313" key="3">
    <source>
        <dbReference type="EMBL" id="OGI47148.1"/>
    </source>
</evidence>
<dbReference type="PANTHER" id="PTHR45947">
    <property type="entry name" value="SULFOQUINOVOSYL TRANSFERASE SQD2"/>
    <property type="match status" value="1"/>
</dbReference>
<comment type="caution">
    <text evidence="3">The sequence shown here is derived from an EMBL/GenBank/DDBJ whole genome shotgun (WGS) entry which is preliminary data.</text>
</comment>
<dbReference type="CDD" id="cd03801">
    <property type="entry name" value="GT4_PimA-like"/>
    <property type="match status" value="1"/>
</dbReference>
<dbReference type="InterPro" id="IPR028098">
    <property type="entry name" value="Glyco_trans_4-like_N"/>
</dbReference>
<dbReference type="STRING" id="1817764.A2637_04940"/>
<dbReference type="InterPro" id="IPR050194">
    <property type="entry name" value="Glycosyltransferase_grp1"/>
</dbReference>
<dbReference type="Gene3D" id="3.40.50.2000">
    <property type="entry name" value="Glycogen Phosphorylase B"/>
    <property type="match status" value="2"/>
</dbReference>
<dbReference type="Pfam" id="PF00534">
    <property type="entry name" value="Glycos_transf_1"/>
    <property type="match status" value="1"/>
</dbReference>
<accession>A0A1F6TPU9</accession>
<dbReference type="InterPro" id="IPR001296">
    <property type="entry name" value="Glyco_trans_1"/>
</dbReference>
<dbReference type="GO" id="GO:0016758">
    <property type="term" value="F:hexosyltransferase activity"/>
    <property type="evidence" value="ECO:0007669"/>
    <property type="project" value="TreeGrafter"/>
</dbReference>
<dbReference type="AlphaFoldDB" id="A0A1F6TPU9"/>
<evidence type="ECO:0000259" key="1">
    <source>
        <dbReference type="Pfam" id="PF00534"/>
    </source>
</evidence>
<gene>
    <name evidence="3" type="ORF">A2637_04940</name>
</gene>
<dbReference type="Proteomes" id="UP000179360">
    <property type="component" value="Unassembled WGS sequence"/>
</dbReference>
<evidence type="ECO:0000313" key="4">
    <source>
        <dbReference type="Proteomes" id="UP000179360"/>
    </source>
</evidence>
<dbReference type="Pfam" id="PF13439">
    <property type="entry name" value="Glyco_transf_4"/>
    <property type="match status" value="1"/>
</dbReference>
<organism evidence="3 4">
    <name type="scientific">Candidatus Muproteobacteria bacterium RIFCSPHIGHO2_01_FULL_65_16</name>
    <dbReference type="NCBI Taxonomy" id="1817764"/>
    <lineage>
        <taxon>Bacteria</taxon>
        <taxon>Pseudomonadati</taxon>
        <taxon>Pseudomonadota</taxon>
        <taxon>Candidatus Muproteobacteria</taxon>
    </lineage>
</organism>
<evidence type="ECO:0000259" key="2">
    <source>
        <dbReference type="Pfam" id="PF13439"/>
    </source>
</evidence>
<name>A0A1F6TPU9_9PROT</name>
<feature type="domain" description="Glycosyl transferase family 1" evidence="1">
    <location>
        <begin position="187"/>
        <end position="357"/>
    </location>
</feature>
<sequence>MRPRVLLLSQEVHPIPPRKGAAVEQWIDAVAHRLDAFEPHIVSVPHPELPDDQRVGSVRYHRIHIGRVYNRLFRKITRLDPYSYLDRVVRYARGVAPAIVHLHNAPQFVRGIARGLPAARLILHMHNEKEPRFDAALDCLAGCSRYIVEWYRRKGVRARRFIVLPNGVDVNVFRPRWEQVPVGAALKARFAIPEHRFVVLYVGRISPEKGVDLLVEAFRHLDQARFHLVLVGEWPKGSASTSERVAYAERLQRELVGLNTTVIDTLAPDRVHEAYQLGDVVVVPSRFEEPFSMTAIEAMASGVPVLALRKGGMAEYMVDRENAVVLPPATPATELAARLRELAASKELLDGVARRARAFVVGRFTWEQVVKETQALYTAVLDSEPGFP</sequence>
<proteinExistence type="predicted"/>
<dbReference type="SUPFAM" id="SSF53756">
    <property type="entry name" value="UDP-Glycosyltransferase/glycogen phosphorylase"/>
    <property type="match status" value="1"/>
</dbReference>
<reference evidence="3 4" key="1">
    <citation type="journal article" date="2016" name="Nat. Commun.">
        <title>Thousands of microbial genomes shed light on interconnected biogeochemical processes in an aquifer system.</title>
        <authorList>
            <person name="Anantharaman K."/>
            <person name="Brown C.T."/>
            <person name="Hug L.A."/>
            <person name="Sharon I."/>
            <person name="Castelle C.J."/>
            <person name="Probst A.J."/>
            <person name="Thomas B.C."/>
            <person name="Singh A."/>
            <person name="Wilkins M.J."/>
            <person name="Karaoz U."/>
            <person name="Brodie E.L."/>
            <person name="Williams K.H."/>
            <person name="Hubbard S.S."/>
            <person name="Banfield J.F."/>
        </authorList>
    </citation>
    <scope>NUCLEOTIDE SEQUENCE [LARGE SCALE GENOMIC DNA]</scope>
</reference>
<evidence type="ECO:0008006" key="5">
    <source>
        <dbReference type="Google" id="ProtNLM"/>
    </source>
</evidence>
<protein>
    <recommendedName>
        <fullName evidence="5">Glycosyltransferase subfamily 4-like N-terminal domain-containing protein</fullName>
    </recommendedName>
</protein>
<dbReference type="EMBL" id="MFSY01000027">
    <property type="protein sequence ID" value="OGI47148.1"/>
    <property type="molecule type" value="Genomic_DNA"/>
</dbReference>
<dbReference type="PANTHER" id="PTHR45947:SF3">
    <property type="entry name" value="SULFOQUINOVOSYL TRANSFERASE SQD2"/>
    <property type="match status" value="1"/>
</dbReference>
<feature type="domain" description="Glycosyltransferase subfamily 4-like N-terminal" evidence="2">
    <location>
        <begin position="24"/>
        <end position="171"/>
    </location>
</feature>